<evidence type="ECO:0000256" key="1">
    <source>
        <dbReference type="ARBA" id="ARBA00007613"/>
    </source>
</evidence>
<evidence type="ECO:0000313" key="4">
    <source>
        <dbReference type="EMBL" id="MEE1974939.1"/>
    </source>
</evidence>
<accession>A0ABU7IPY1</accession>
<protein>
    <submittedName>
        <fullName evidence="4">TolC family protein</fullName>
    </submittedName>
</protein>
<keyword evidence="2" id="KW-1134">Transmembrane beta strand</keyword>
<reference evidence="4 5" key="1">
    <citation type="submission" date="2024-01" db="EMBL/GenBank/DDBJ databases">
        <title>Maribacter spp. originated from different algae showed divergent polysaccharides utilization ability.</title>
        <authorList>
            <person name="Wang H."/>
            <person name="Wu Y."/>
        </authorList>
    </citation>
    <scope>NUCLEOTIDE SEQUENCE [LARGE SCALE GENOMIC DNA]</scope>
    <source>
        <strain evidence="4 5">PR1</strain>
    </source>
</reference>
<dbReference type="PANTHER" id="PTHR30203:SF30">
    <property type="entry name" value="OUTER MEMBRANE PROTEIN-RELATED"/>
    <property type="match status" value="1"/>
</dbReference>
<dbReference type="NCBIfam" id="TIGR01845">
    <property type="entry name" value="outer_NodT"/>
    <property type="match status" value="1"/>
</dbReference>
<name>A0ABU7IPY1_9FLAO</name>
<dbReference type="RefSeq" id="WP_272649766.1">
    <property type="nucleotide sequence ID" value="NZ_JAZDDG010000001.1"/>
</dbReference>
<evidence type="ECO:0000313" key="5">
    <source>
        <dbReference type="Proteomes" id="UP001356308"/>
    </source>
</evidence>
<proteinExistence type="inferred from homology"/>
<evidence type="ECO:0000256" key="3">
    <source>
        <dbReference type="SAM" id="Coils"/>
    </source>
</evidence>
<organism evidence="4 5">
    <name type="scientific">Maribacter cobaltidurans</name>
    <dbReference type="NCBI Taxonomy" id="1178778"/>
    <lineage>
        <taxon>Bacteria</taxon>
        <taxon>Pseudomonadati</taxon>
        <taxon>Bacteroidota</taxon>
        <taxon>Flavobacteriia</taxon>
        <taxon>Flavobacteriales</taxon>
        <taxon>Flavobacteriaceae</taxon>
        <taxon>Maribacter</taxon>
    </lineage>
</organism>
<sequence>MNNIKNLNNKKSLFVCAILLGVLYSCVPTKTLKEENKNVPESYQTLSTDSLNTANVQWREFFSDPNLISLIDTALVNNQELNIMLRKIDIAQNEVKARTGEYLPFIDLKAGAEVEKVGEYTRNGAVEKNLKIREEEEFPEPLTDYSAGVFASWELDVWKKLRNSKKAAVMEYLATVEGKNFMVTSLIAEIANSYYELVALDNQMAIIEQNLEIQGNALKMVRLQKQAARATELAVRRFEAEVLKNQSHKFEVRQQIVETENRLNFLIGRSPKPIERNSERFIESEIDTVYAGIPAQLLQNRPDIRQAEYELEAAKLDIKVARANFYPSIGIKAGVGLEAFKPKYLTSTPQSLLYSAVGDLVAPLINRNAIKAEYNTANARQVQAVYEYEKSILQGYIEVANQLSNLDNLRKTYDLKAEQVKALTESIDLSTRLFQSARIEYIEVLLTQREALESKMELVETKRDQLVARVDIYKALGGGWN</sequence>
<comment type="caution">
    <text evidence="4">The sequence shown here is derived from an EMBL/GenBank/DDBJ whole genome shotgun (WGS) entry which is preliminary data.</text>
</comment>
<gene>
    <name evidence="4" type="ORF">V1I91_02585</name>
</gene>
<keyword evidence="2" id="KW-0564">Palmitate</keyword>
<dbReference type="SUPFAM" id="SSF56954">
    <property type="entry name" value="Outer membrane efflux proteins (OEP)"/>
    <property type="match status" value="1"/>
</dbReference>
<comment type="subcellular location">
    <subcellularLocation>
        <location evidence="2">Cell membrane</location>
        <topology evidence="2">Lipid-anchor</topology>
    </subcellularLocation>
</comment>
<keyword evidence="5" id="KW-1185">Reference proteome</keyword>
<keyword evidence="2" id="KW-0812">Transmembrane</keyword>
<dbReference type="Gene3D" id="1.20.1600.10">
    <property type="entry name" value="Outer membrane efflux proteins (OEP)"/>
    <property type="match status" value="1"/>
</dbReference>
<evidence type="ECO:0000256" key="2">
    <source>
        <dbReference type="RuleBase" id="RU362097"/>
    </source>
</evidence>
<keyword evidence="2" id="KW-0449">Lipoprotein</keyword>
<dbReference type="PROSITE" id="PS51257">
    <property type="entry name" value="PROKAR_LIPOPROTEIN"/>
    <property type="match status" value="1"/>
</dbReference>
<dbReference type="EMBL" id="JAZDDG010000001">
    <property type="protein sequence ID" value="MEE1974939.1"/>
    <property type="molecule type" value="Genomic_DNA"/>
</dbReference>
<dbReference type="Proteomes" id="UP001356308">
    <property type="component" value="Unassembled WGS sequence"/>
</dbReference>
<dbReference type="InterPro" id="IPR010131">
    <property type="entry name" value="MdtP/NodT-like"/>
</dbReference>
<comment type="similarity">
    <text evidence="1 2">Belongs to the outer membrane factor (OMF) (TC 1.B.17) family.</text>
</comment>
<keyword evidence="3" id="KW-0175">Coiled coil</keyword>
<feature type="coiled-coil region" evidence="3">
    <location>
        <begin position="406"/>
        <end position="469"/>
    </location>
</feature>
<dbReference type="PANTHER" id="PTHR30203">
    <property type="entry name" value="OUTER MEMBRANE CATION EFFLUX PROTEIN"/>
    <property type="match status" value="1"/>
</dbReference>
<dbReference type="Pfam" id="PF02321">
    <property type="entry name" value="OEP"/>
    <property type="match status" value="2"/>
</dbReference>
<dbReference type="InterPro" id="IPR003423">
    <property type="entry name" value="OMP_efflux"/>
</dbReference>
<keyword evidence="2" id="KW-0472">Membrane</keyword>
<dbReference type="Gene3D" id="2.20.200.10">
    <property type="entry name" value="Outer membrane efflux proteins (OEP)"/>
    <property type="match status" value="1"/>
</dbReference>